<dbReference type="EMBL" id="FNEN01000002">
    <property type="protein sequence ID" value="SDI43669.1"/>
    <property type="molecule type" value="Genomic_DNA"/>
</dbReference>
<sequence length="140" mass="16262">MNKKEIHEALMNYKWMMNVLITKRQEMTGVSQAMVSKYGIEATLPSGSTPSDPVYYEIQRMERYDAHTKSLKWKVSFIQRHSTAITDIKDQIILDELLNGNTLRQISKDHHLSVAAVKRRKDRIIEDMYGDAESEQCLQT</sequence>
<organism evidence="1 2">
    <name type="scientific">Natribacillus halophilus</name>
    <dbReference type="NCBI Taxonomy" id="549003"/>
    <lineage>
        <taxon>Bacteria</taxon>
        <taxon>Bacillati</taxon>
        <taxon>Bacillota</taxon>
        <taxon>Bacilli</taxon>
        <taxon>Bacillales</taxon>
        <taxon>Bacillaceae</taxon>
        <taxon>Natribacillus</taxon>
    </lineage>
</organism>
<dbReference type="AlphaFoldDB" id="A0A1G8KJU8"/>
<gene>
    <name evidence="1" type="ORF">SAMN04488123_102150</name>
</gene>
<protein>
    <submittedName>
        <fullName evidence="1">Uncharacterized protein</fullName>
    </submittedName>
</protein>
<dbReference type="OrthoDB" id="8910390at2"/>
<evidence type="ECO:0000313" key="2">
    <source>
        <dbReference type="Proteomes" id="UP000198853"/>
    </source>
</evidence>
<proteinExistence type="predicted"/>
<evidence type="ECO:0000313" key="1">
    <source>
        <dbReference type="EMBL" id="SDI43669.1"/>
    </source>
</evidence>
<dbReference type="Proteomes" id="UP000198853">
    <property type="component" value="Unassembled WGS sequence"/>
</dbReference>
<reference evidence="1 2" key="1">
    <citation type="submission" date="2016-10" db="EMBL/GenBank/DDBJ databases">
        <authorList>
            <person name="de Groot N.N."/>
        </authorList>
    </citation>
    <scope>NUCLEOTIDE SEQUENCE [LARGE SCALE GENOMIC DNA]</scope>
    <source>
        <strain evidence="1 2">DSM 21771</strain>
    </source>
</reference>
<keyword evidence="2" id="KW-1185">Reference proteome</keyword>
<name>A0A1G8KJU8_9BACI</name>
<dbReference type="RefSeq" id="WP_090396068.1">
    <property type="nucleotide sequence ID" value="NZ_FNEN01000002.1"/>
</dbReference>
<accession>A0A1G8KJU8</accession>